<dbReference type="PATRIC" id="fig|29343.3.peg.1864"/>
<organism evidence="2 3">
    <name type="scientific">[Clostridium] cellulosi</name>
    <dbReference type="NCBI Taxonomy" id="29343"/>
    <lineage>
        <taxon>Bacteria</taxon>
        <taxon>Bacillati</taxon>
        <taxon>Bacillota</taxon>
        <taxon>Clostridia</taxon>
        <taxon>Eubacteriales</taxon>
        <taxon>Oscillospiraceae</taxon>
        <taxon>Oscillospiraceae incertae sedis</taxon>
    </lineage>
</organism>
<reference evidence="3" key="1">
    <citation type="submission" date="2014-07" db="EMBL/GenBank/DDBJ databases">
        <authorList>
            <person name="Wibberg D."/>
        </authorList>
    </citation>
    <scope>NUCLEOTIDE SEQUENCE [LARGE SCALE GENOMIC DNA]</scope>
    <source>
        <strain evidence="3">DG5</strain>
    </source>
</reference>
<dbReference type="STRING" id="29343.CCDG5_1774"/>
<dbReference type="HOGENOM" id="CLU_119889_0_0_9"/>
<accession>A0A078KR47</accession>
<feature type="domain" description="Swt1-like HEPN" evidence="1">
    <location>
        <begin position="66"/>
        <end position="192"/>
    </location>
</feature>
<evidence type="ECO:0000313" key="2">
    <source>
        <dbReference type="EMBL" id="CDZ24873.1"/>
    </source>
</evidence>
<sequence>MTEDNLYSFVMRGELAKVALNSTEVVSKHSTSETLSKEYINTLSLDLMDDDCVNSAKLMATVYTAIAAFENMVRQFVVKILMEYEGEEWWVRCVSEKIRKKAEDRKNEDDKIRWHAHRGDSMINYVDFGDLAAIMLQNYEWFEVHIVSIEWARQIFQTLERSRNVIMHSGKLDKRDIERIGINIRDWISQVGA</sequence>
<dbReference type="EMBL" id="LM995447">
    <property type="protein sequence ID" value="CDZ24873.1"/>
    <property type="molecule type" value="Genomic_DNA"/>
</dbReference>
<proteinExistence type="predicted"/>
<evidence type="ECO:0000259" key="1">
    <source>
        <dbReference type="Pfam" id="PF18731"/>
    </source>
</evidence>
<keyword evidence="3" id="KW-1185">Reference proteome</keyword>
<dbReference type="Pfam" id="PF18731">
    <property type="entry name" value="HEPN_Swt1"/>
    <property type="match status" value="1"/>
</dbReference>
<evidence type="ECO:0000313" key="3">
    <source>
        <dbReference type="Proteomes" id="UP000032431"/>
    </source>
</evidence>
<dbReference type="Proteomes" id="UP000032431">
    <property type="component" value="Chromosome I"/>
</dbReference>
<dbReference type="KEGG" id="ccel:CCDG5_1774"/>
<dbReference type="InterPro" id="IPR041650">
    <property type="entry name" value="HEPN_Swt1"/>
</dbReference>
<name>A0A078KR47_9FIRM</name>
<dbReference type="AlphaFoldDB" id="A0A078KR47"/>
<gene>
    <name evidence="2" type="ORF">CCDG5_1774</name>
</gene>
<protein>
    <recommendedName>
        <fullName evidence="1">Swt1-like HEPN domain-containing protein</fullName>
    </recommendedName>
</protein>